<keyword evidence="6" id="KW-1185">Reference proteome</keyword>
<evidence type="ECO:0000313" key="6">
    <source>
        <dbReference type="Proteomes" id="UP000242915"/>
    </source>
</evidence>
<dbReference type="SUPFAM" id="SSF51735">
    <property type="entry name" value="NAD(P)-binding Rossmann-fold domains"/>
    <property type="match status" value="1"/>
</dbReference>
<dbReference type="PANTHER" id="PTHR44196:SF1">
    <property type="entry name" value="DEHYDROGENASE_REDUCTASE SDR FAMILY MEMBER 7B"/>
    <property type="match status" value="1"/>
</dbReference>
<dbReference type="RefSeq" id="WP_089359540.1">
    <property type="nucleotide sequence ID" value="NZ_FZOG01000002.1"/>
</dbReference>
<gene>
    <name evidence="5" type="ORF">SAMN05216255_1861</name>
</gene>
<name>A0A239CSL4_9PSED</name>
<protein>
    <submittedName>
        <fullName evidence="5">Short-chain dehydrogenase</fullName>
    </submittedName>
</protein>
<dbReference type="PANTHER" id="PTHR44196">
    <property type="entry name" value="DEHYDROGENASE/REDUCTASE SDR FAMILY MEMBER 7B"/>
    <property type="match status" value="1"/>
</dbReference>
<evidence type="ECO:0000256" key="3">
    <source>
        <dbReference type="RuleBase" id="RU000363"/>
    </source>
</evidence>
<dbReference type="InterPro" id="IPR036291">
    <property type="entry name" value="NAD(P)-bd_dom_sf"/>
</dbReference>
<dbReference type="Gene3D" id="3.40.50.720">
    <property type="entry name" value="NAD(P)-binding Rossmann-like Domain"/>
    <property type="match status" value="1"/>
</dbReference>
<dbReference type="PROSITE" id="PS00061">
    <property type="entry name" value="ADH_SHORT"/>
    <property type="match status" value="1"/>
</dbReference>
<keyword evidence="2" id="KW-0560">Oxidoreductase</keyword>
<sequence>MNLSQCRALLTGASGGIGQAIVEQLATRGARLLLVGRQTDALQALARRYPNNLEIVQADISQRNGREAVVAAAQRFGGINTLINGAGLNHFSLLEQHDEDQLAQMIELNVTSTLQLTHRLLPILRQQGRSLVINLGSTFGSIGYPGFTAYCASKFALRGFSEALRRELADTQIKVLYFAPRATQTRMNSDTVVAMNNELKVAMDAPETVAAQLANAIDKETEESYLGWPEKLFVRLNSLLPRVVDQALRKQLPTIQRFVRHND</sequence>
<dbReference type="Proteomes" id="UP000242915">
    <property type="component" value="Unassembled WGS sequence"/>
</dbReference>
<organism evidence="5 6">
    <name type="scientific">Pseudomonas segetis</name>
    <dbReference type="NCBI Taxonomy" id="298908"/>
    <lineage>
        <taxon>Bacteria</taxon>
        <taxon>Pseudomonadati</taxon>
        <taxon>Pseudomonadota</taxon>
        <taxon>Gammaproteobacteria</taxon>
        <taxon>Pseudomonadales</taxon>
        <taxon>Pseudomonadaceae</taxon>
        <taxon>Pseudomonas</taxon>
    </lineage>
</organism>
<dbReference type="PRINTS" id="PR00081">
    <property type="entry name" value="GDHRDH"/>
</dbReference>
<accession>A0A239CSL4</accession>
<evidence type="ECO:0000259" key="4">
    <source>
        <dbReference type="SMART" id="SM00822"/>
    </source>
</evidence>
<evidence type="ECO:0000256" key="2">
    <source>
        <dbReference type="ARBA" id="ARBA00023002"/>
    </source>
</evidence>
<dbReference type="InterPro" id="IPR057326">
    <property type="entry name" value="KR_dom"/>
</dbReference>
<dbReference type="NCBIfam" id="NF006565">
    <property type="entry name" value="PRK09072.1"/>
    <property type="match status" value="1"/>
</dbReference>
<dbReference type="EMBL" id="FZOG01000002">
    <property type="protein sequence ID" value="SNS22758.1"/>
    <property type="molecule type" value="Genomic_DNA"/>
</dbReference>
<evidence type="ECO:0000256" key="1">
    <source>
        <dbReference type="ARBA" id="ARBA00006484"/>
    </source>
</evidence>
<dbReference type="CDD" id="cd05233">
    <property type="entry name" value="SDR_c"/>
    <property type="match status" value="1"/>
</dbReference>
<dbReference type="PIRSF" id="PIRSF000126">
    <property type="entry name" value="11-beta-HSD1"/>
    <property type="match status" value="1"/>
</dbReference>
<reference evidence="6" key="1">
    <citation type="submission" date="2017-06" db="EMBL/GenBank/DDBJ databases">
        <authorList>
            <person name="Varghese N."/>
            <person name="Submissions S."/>
        </authorList>
    </citation>
    <scope>NUCLEOTIDE SEQUENCE [LARGE SCALE GENOMIC DNA]</scope>
    <source>
        <strain evidence="6">CIP 108523</strain>
    </source>
</reference>
<dbReference type="SMART" id="SM00822">
    <property type="entry name" value="PKS_KR"/>
    <property type="match status" value="1"/>
</dbReference>
<evidence type="ECO:0000313" key="5">
    <source>
        <dbReference type="EMBL" id="SNS22758.1"/>
    </source>
</evidence>
<dbReference type="InterPro" id="IPR020904">
    <property type="entry name" value="Sc_DH/Rdtase_CS"/>
</dbReference>
<dbReference type="AlphaFoldDB" id="A0A239CSL4"/>
<proteinExistence type="inferred from homology"/>
<dbReference type="PRINTS" id="PR00080">
    <property type="entry name" value="SDRFAMILY"/>
</dbReference>
<dbReference type="Pfam" id="PF00106">
    <property type="entry name" value="adh_short"/>
    <property type="match status" value="1"/>
</dbReference>
<dbReference type="GO" id="GO:0016020">
    <property type="term" value="C:membrane"/>
    <property type="evidence" value="ECO:0007669"/>
    <property type="project" value="TreeGrafter"/>
</dbReference>
<comment type="similarity">
    <text evidence="1 3">Belongs to the short-chain dehydrogenases/reductases (SDR) family.</text>
</comment>
<dbReference type="GO" id="GO:0016491">
    <property type="term" value="F:oxidoreductase activity"/>
    <property type="evidence" value="ECO:0007669"/>
    <property type="project" value="UniProtKB-KW"/>
</dbReference>
<feature type="domain" description="Ketoreductase" evidence="4">
    <location>
        <begin position="6"/>
        <end position="182"/>
    </location>
</feature>
<dbReference type="InterPro" id="IPR002347">
    <property type="entry name" value="SDR_fam"/>
</dbReference>